<feature type="transmembrane region" description="Helical" evidence="8">
    <location>
        <begin position="335"/>
        <end position="356"/>
    </location>
</feature>
<feature type="transmembrane region" description="Helical" evidence="8">
    <location>
        <begin position="574"/>
        <end position="595"/>
    </location>
</feature>
<keyword evidence="6 8" id="KW-0472">Membrane</keyword>
<feature type="transmembrane region" description="Helical" evidence="8">
    <location>
        <begin position="616"/>
        <end position="638"/>
    </location>
</feature>
<dbReference type="GO" id="GO:0008381">
    <property type="term" value="F:mechanosensitive monoatomic ion channel activity"/>
    <property type="evidence" value="ECO:0007669"/>
    <property type="project" value="UniProtKB-ARBA"/>
</dbReference>
<dbReference type="InterPro" id="IPR010920">
    <property type="entry name" value="LSM_dom_sf"/>
</dbReference>
<dbReference type="SUPFAM" id="SSF50182">
    <property type="entry name" value="Sm-like ribonucleoproteins"/>
    <property type="match status" value="1"/>
</dbReference>
<dbReference type="InterPro" id="IPR011014">
    <property type="entry name" value="MscS_channel_TM-2"/>
</dbReference>
<feature type="transmembrane region" description="Helical" evidence="8">
    <location>
        <begin position="296"/>
        <end position="314"/>
    </location>
</feature>
<evidence type="ECO:0000256" key="1">
    <source>
        <dbReference type="ARBA" id="ARBA00004651"/>
    </source>
</evidence>
<evidence type="ECO:0000313" key="13">
    <source>
        <dbReference type="Proteomes" id="UP000593765"/>
    </source>
</evidence>
<feature type="chain" id="PRO_5034128993" evidence="9">
    <location>
        <begin position="26"/>
        <end position="823"/>
    </location>
</feature>
<evidence type="ECO:0000256" key="8">
    <source>
        <dbReference type="SAM" id="Phobius"/>
    </source>
</evidence>
<evidence type="ECO:0000256" key="9">
    <source>
        <dbReference type="SAM" id="SignalP"/>
    </source>
</evidence>
<keyword evidence="3" id="KW-1003">Cell membrane</keyword>
<dbReference type="Gene3D" id="1.10.287.1260">
    <property type="match status" value="1"/>
</dbReference>
<gene>
    <name evidence="12" type="ORF">IPV69_25210</name>
</gene>
<dbReference type="Pfam" id="PF00924">
    <property type="entry name" value="MS_channel_2nd"/>
    <property type="match status" value="1"/>
</dbReference>
<keyword evidence="5 8" id="KW-1133">Transmembrane helix</keyword>
<comment type="subcellular location">
    <subcellularLocation>
        <location evidence="1">Cell membrane</location>
        <topology evidence="1">Multi-pass membrane protein</topology>
    </subcellularLocation>
</comment>
<dbReference type="InterPro" id="IPR023408">
    <property type="entry name" value="MscS_beta-dom_sf"/>
</dbReference>
<dbReference type="InterPro" id="IPR052702">
    <property type="entry name" value="MscS-like_channel"/>
</dbReference>
<evidence type="ECO:0000256" key="5">
    <source>
        <dbReference type="ARBA" id="ARBA00022989"/>
    </source>
</evidence>
<feature type="domain" description="Mechanosensitive ion channel MscS C-terminal" evidence="11">
    <location>
        <begin position="749"/>
        <end position="821"/>
    </location>
</feature>
<dbReference type="InterPro" id="IPR049278">
    <property type="entry name" value="MS_channel_C"/>
</dbReference>
<evidence type="ECO:0000256" key="7">
    <source>
        <dbReference type="SAM" id="MobiDB-lite"/>
    </source>
</evidence>
<dbReference type="AlphaFoldDB" id="A0A7M2WV73"/>
<dbReference type="GO" id="GO:0005886">
    <property type="term" value="C:plasma membrane"/>
    <property type="evidence" value="ECO:0007669"/>
    <property type="project" value="UniProtKB-SubCell"/>
</dbReference>
<feature type="compositionally biased region" description="Low complexity" evidence="7">
    <location>
        <begin position="46"/>
        <end position="55"/>
    </location>
</feature>
<dbReference type="InterPro" id="IPR006685">
    <property type="entry name" value="MscS_channel_2nd"/>
</dbReference>
<feature type="domain" description="Mechanosensitive ion channel MscS" evidence="10">
    <location>
        <begin position="665"/>
        <end position="731"/>
    </location>
</feature>
<feature type="transmembrane region" description="Helical" evidence="8">
    <location>
        <begin position="489"/>
        <end position="510"/>
    </location>
</feature>
<evidence type="ECO:0000256" key="3">
    <source>
        <dbReference type="ARBA" id="ARBA00022475"/>
    </source>
</evidence>
<feature type="region of interest" description="Disordered" evidence="7">
    <location>
        <begin position="29"/>
        <end position="55"/>
    </location>
</feature>
<dbReference type="Pfam" id="PF21082">
    <property type="entry name" value="MS_channel_3rd"/>
    <property type="match status" value="1"/>
</dbReference>
<accession>A0A7M2WV73</accession>
<keyword evidence="4 8" id="KW-0812">Transmembrane</keyword>
<dbReference type="SUPFAM" id="SSF82689">
    <property type="entry name" value="Mechanosensitive channel protein MscS (YggB), C-terminal domain"/>
    <property type="match status" value="1"/>
</dbReference>
<feature type="transmembrane region" description="Helical" evidence="8">
    <location>
        <begin position="362"/>
        <end position="380"/>
    </location>
</feature>
<feature type="transmembrane region" description="Helical" evidence="8">
    <location>
        <begin position="535"/>
        <end position="554"/>
    </location>
</feature>
<keyword evidence="9" id="KW-0732">Signal</keyword>
<feature type="signal peptide" evidence="9">
    <location>
        <begin position="1"/>
        <end position="25"/>
    </location>
</feature>
<dbReference type="RefSeq" id="WP_206292497.1">
    <property type="nucleotide sequence ID" value="NZ_CP063458.1"/>
</dbReference>
<evidence type="ECO:0000259" key="10">
    <source>
        <dbReference type="Pfam" id="PF00924"/>
    </source>
</evidence>
<feature type="transmembrane region" description="Helical" evidence="8">
    <location>
        <begin position="387"/>
        <end position="407"/>
    </location>
</feature>
<comment type="similarity">
    <text evidence="2">Belongs to the MscS (TC 1.A.23) family.</text>
</comment>
<feature type="compositionally biased region" description="Low complexity" evidence="7">
    <location>
        <begin position="29"/>
        <end position="39"/>
    </location>
</feature>
<evidence type="ECO:0000256" key="6">
    <source>
        <dbReference type="ARBA" id="ARBA00023136"/>
    </source>
</evidence>
<protein>
    <submittedName>
        <fullName evidence="12">Mechanosensitive ion channel</fullName>
    </submittedName>
</protein>
<dbReference type="Proteomes" id="UP000593765">
    <property type="component" value="Chromosome"/>
</dbReference>
<dbReference type="SUPFAM" id="SSF82861">
    <property type="entry name" value="Mechanosensitive channel protein MscS (YggB), transmembrane region"/>
    <property type="match status" value="1"/>
</dbReference>
<evidence type="ECO:0000256" key="2">
    <source>
        <dbReference type="ARBA" id="ARBA00008017"/>
    </source>
</evidence>
<dbReference type="PANTHER" id="PTHR30347:SF1">
    <property type="entry name" value="MECHANOSENSITIVE CHANNEL MSCK"/>
    <property type="match status" value="1"/>
</dbReference>
<proteinExistence type="inferred from homology"/>
<name>A0A7M2WV73_9BACT</name>
<sequence>MPDRSWFATRCLLLALTLVAIDVRAQSTAPATSPASVPASVPPAAPDTQPATTPALPATVPAAVATQPAVVVPPPPIPIADINVKADPDAQIAKGIESESAADNIVPLIDEKLVELIRDVDARSAETSRLLRATPSLSDLRSLESEWKGLAEQLNEWKEDLAIRAKLLQDNASTLAGMSNNFWLPTLDSIRASREPPELIQQAESVVAALKQARETVEARRTKVLSVQSRVRETAVRVGNSQAAVANALAAARSRLLTRDNPAIWDWTGRGAVNADTQQTIETQWNAFRAYSLRRSMAFALQAGIWLLLIPVFFRIRRWARRWAVEDPSLQRSALAFESPVATATITALIFSGWLYPHAPRLLWTIVVALALAPTIIVVRRLLDRRLLPILFALGIFFTIDRCREVAATEPRIYQLLLLAEMVAGAGLLIWYIRSGRVRAAINYSETVEALIVLTCRAFAILFIVASLATALGYVGLGTLLGHAVLGSAYLAVILYAATRIIEGLVMAIVRTRPVALLQAINKNRRLVWVRTCRLVNWLALVAWVLGTLDMLTVREIFVDAVMSVLTATLSVGTFSLSLGQVVAFLLTVWASLLISKFIRFVLQEDVYPRFHMARGLPYAVSTMLHYIILLIGFTTAVQMLGYDMTKFTILAGAFGVGLGFGLQNIFNNFVSGLILLFERPIKVGDVIQIGGDTGSVRRIGIRASVIRLGSGAEIIMPNGRLISDPLTNWTLSGRGRDIELEIAVGGAAEPRQVIALWAKVTAVHPKVAEEPPPRATLLGLGGDAIKFELRAWTNEFESWSATRSDLAIAMNTALKDAGIVLK</sequence>
<dbReference type="Gene3D" id="3.30.70.100">
    <property type="match status" value="1"/>
</dbReference>
<evidence type="ECO:0000256" key="4">
    <source>
        <dbReference type="ARBA" id="ARBA00022692"/>
    </source>
</evidence>
<feature type="transmembrane region" description="Helical" evidence="8">
    <location>
        <begin position="650"/>
        <end position="678"/>
    </location>
</feature>
<dbReference type="KEGG" id="hbs:IPV69_25210"/>
<reference evidence="12 13" key="1">
    <citation type="submission" date="2020-10" db="EMBL/GenBank/DDBJ databases">
        <title>Wide distribution of Phycisphaera-like planctomycetes from WD2101 soil group in peatlands and genome analysis of the first cultivated representative.</title>
        <authorList>
            <person name="Dedysh S.N."/>
            <person name="Beletsky A.V."/>
            <person name="Ivanova A."/>
            <person name="Kulichevskaya I.S."/>
            <person name="Suzina N.E."/>
            <person name="Philippov D.A."/>
            <person name="Rakitin A.L."/>
            <person name="Mardanov A.V."/>
            <person name="Ravin N.V."/>
        </authorList>
    </citation>
    <scope>NUCLEOTIDE SEQUENCE [LARGE SCALE GENOMIC DNA]</scope>
    <source>
        <strain evidence="12 13">M1803</strain>
    </source>
</reference>
<organism evidence="12 13">
    <name type="scientific">Humisphaera borealis</name>
    <dbReference type="NCBI Taxonomy" id="2807512"/>
    <lineage>
        <taxon>Bacteria</taxon>
        <taxon>Pseudomonadati</taxon>
        <taxon>Planctomycetota</taxon>
        <taxon>Phycisphaerae</taxon>
        <taxon>Tepidisphaerales</taxon>
        <taxon>Tepidisphaeraceae</taxon>
        <taxon>Humisphaera</taxon>
    </lineage>
</organism>
<evidence type="ECO:0000259" key="11">
    <source>
        <dbReference type="Pfam" id="PF21082"/>
    </source>
</evidence>
<dbReference type="EMBL" id="CP063458">
    <property type="protein sequence ID" value="QOV89457.1"/>
    <property type="molecule type" value="Genomic_DNA"/>
</dbReference>
<feature type="transmembrane region" description="Helical" evidence="8">
    <location>
        <begin position="413"/>
        <end position="433"/>
    </location>
</feature>
<dbReference type="InterPro" id="IPR011066">
    <property type="entry name" value="MscS_channel_C_sf"/>
</dbReference>
<keyword evidence="13" id="KW-1185">Reference proteome</keyword>
<dbReference type="Gene3D" id="2.30.30.60">
    <property type="match status" value="1"/>
</dbReference>
<evidence type="ECO:0000313" key="12">
    <source>
        <dbReference type="EMBL" id="QOV89457.1"/>
    </source>
</evidence>
<feature type="transmembrane region" description="Helical" evidence="8">
    <location>
        <begin position="454"/>
        <end position="477"/>
    </location>
</feature>
<dbReference type="PANTHER" id="PTHR30347">
    <property type="entry name" value="POTASSIUM CHANNEL RELATED"/>
    <property type="match status" value="1"/>
</dbReference>